<organism evidence="1 2">
    <name type="scientific">Durusdinium trenchii</name>
    <dbReference type="NCBI Taxonomy" id="1381693"/>
    <lineage>
        <taxon>Eukaryota</taxon>
        <taxon>Sar</taxon>
        <taxon>Alveolata</taxon>
        <taxon>Dinophyceae</taxon>
        <taxon>Suessiales</taxon>
        <taxon>Symbiodiniaceae</taxon>
        <taxon>Durusdinium</taxon>
    </lineage>
</organism>
<evidence type="ECO:0000313" key="1">
    <source>
        <dbReference type="EMBL" id="CAK9055107.1"/>
    </source>
</evidence>
<proteinExistence type="predicted"/>
<accession>A0ABP0MUE1</accession>
<dbReference type="EMBL" id="CAXAMM010024335">
    <property type="protein sequence ID" value="CAK9055107.1"/>
    <property type="molecule type" value="Genomic_DNA"/>
</dbReference>
<protein>
    <submittedName>
        <fullName evidence="1">Uncharacterized protein</fullName>
    </submittedName>
</protein>
<sequence>MNKRAVGNVPRVRRSMMPGSLSSVALSPDLASSSWIYNRYYCLGLEDMYGVDEVTELLATASAPIVAFEWLALILAGFQPHRYQVGGRSAALRQLKWGVFVTTQPDAGLNGLRREGLKLSANLLHSTKRLG</sequence>
<keyword evidence="2" id="KW-1185">Reference proteome</keyword>
<evidence type="ECO:0000313" key="2">
    <source>
        <dbReference type="Proteomes" id="UP001642464"/>
    </source>
</evidence>
<gene>
    <name evidence="1" type="ORF">SCF082_LOCUS29842</name>
</gene>
<name>A0ABP0MUE1_9DINO</name>
<dbReference type="Proteomes" id="UP001642464">
    <property type="component" value="Unassembled WGS sequence"/>
</dbReference>
<reference evidence="1 2" key="1">
    <citation type="submission" date="2024-02" db="EMBL/GenBank/DDBJ databases">
        <authorList>
            <person name="Chen Y."/>
            <person name="Shah S."/>
            <person name="Dougan E. K."/>
            <person name="Thang M."/>
            <person name="Chan C."/>
        </authorList>
    </citation>
    <scope>NUCLEOTIDE SEQUENCE [LARGE SCALE GENOMIC DNA]</scope>
</reference>
<comment type="caution">
    <text evidence="1">The sequence shown here is derived from an EMBL/GenBank/DDBJ whole genome shotgun (WGS) entry which is preliminary data.</text>
</comment>